<organism evidence="3 4">
    <name type="scientific">Tetranychus urticae</name>
    <name type="common">Two-spotted spider mite</name>
    <dbReference type="NCBI Taxonomy" id="32264"/>
    <lineage>
        <taxon>Eukaryota</taxon>
        <taxon>Metazoa</taxon>
        <taxon>Ecdysozoa</taxon>
        <taxon>Arthropoda</taxon>
        <taxon>Chelicerata</taxon>
        <taxon>Arachnida</taxon>
        <taxon>Acari</taxon>
        <taxon>Acariformes</taxon>
        <taxon>Trombidiformes</taxon>
        <taxon>Prostigmata</taxon>
        <taxon>Eleutherengona</taxon>
        <taxon>Raphignathae</taxon>
        <taxon>Tetranychoidea</taxon>
        <taxon>Tetranychidae</taxon>
        <taxon>Tetranychus</taxon>
    </lineage>
</organism>
<feature type="compositionally biased region" description="Polar residues" evidence="2">
    <location>
        <begin position="678"/>
        <end position="694"/>
    </location>
</feature>
<name>T1K9H4_TETUR</name>
<keyword evidence="1" id="KW-0175">Coiled coil</keyword>
<feature type="compositionally biased region" description="Polar residues" evidence="2">
    <location>
        <begin position="578"/>
        <end position="588"/>
    </location>
</feature>
<evidence type="ECO:0008006" key="5">
    <source>
        <dbReference type="Google" id="ProtNLM"/>
    </source>
</evidence>
<feature type="compositionally biased region" description="Basic and acidic residues" evidence="2">
    <location>
        <begin position="566"/>
        <end position="577"/>
    </location>
</feature>
<feature type="region of interest" description="Disordered" evidence="2">
    <location>
        <begin position="131"/>
        <end position="152"/>
    </location>
</feature>
<feature type="region of interest" description="Disordered" evidence="2">
    <location>
        <begin position="670"/>
        <end position="694"/>
    </location>
</feature>
<evidence type="ECO:0000313" key="4">
    <source>
        <dbReference type="Proteomes" id="UP000015104"/>
    </source>
</evidence>
<feature type="compositionally biased region" description="Acidic residues" evidence="2">
    <location>
        <begin position="131"/>
        <end position="143"/>
    </location>
</feature>
<proteinExistence type="predicted"/>
<feature type="region of interest" description="Disordered" evidence="2">
    <location>
        <begin position="501"/>
        <end position="552"/>
    </location>
</feature>
<protein>
    <recommendedName>
        <fullName evidence="5">Centrosomin N-terminal motif 1 domain-containing protein</fullName>
    </recommendedName>
</protein>
<evidence type="ECO:0000256" key="2">
    <source>
        <dbReference type="SAM" id="MobiDB-lite"/>
    </source>
</evidence>
<dbReference type="AlphaFoldDB" id="T1K9H4"/>
<dbReference type="Proteomes" id="UP000015104">
    <property type="component" value="Unassembled WGS sequence"/>
</dbReference>
<dbReference type="EMBL" id="CAEY01001890">
    <property type="status" value="NOT_ANNOTATED_CDS"/>
    <property type="molecule type" value="Genomic_DNA"/>
</dbReference>
<sequence length="916" mass="105655">MVTVAHFLTRSDFVFGCFDFGHFGLCWFGLGCFDFGCFGPLPRSKNEIEFLKDMQTDFQNSSWKDKQHKYLILAIMLVIIWFIKDNVDNTIKQLVNQLLILIMALSLHNDLSLSCDGYYWFDSPTMEYGIEEDEPEDDQEESQTESPSLPSLPLSLQEQLACPAITNTQRNQAMSMKEIDSKLNNLRRENFDLKLRLFYEKQNKGVRRSDGDSFIEKDYDKYEKALEEYKRALEAKDHQLNLMKNRLEENVKDKEFELNILRTERDAFASDLQVTTSICKSFMSHLYDVRDFWTRHLKEKGIQQNENFIDSVNYWLNSSEDLLNSASVLISDEFDGGNGPHQRRLYPEMFNMIENRNRGNPLIEINLADKERSEYLKHKNFLYNISSESEEEWSEPDRNVSKSRIGIETCTDLNTLNSAARVPLKSRMKRLSSSGMSSLGLLSDFSEFIAERQRGRHKSNVNKVNEATQTLVCSDDLDKLIDYCRKDELKRFSNCHSQTDEDLKKHYQSSQSCQTVSRDGIDNGSQTDVAESKCEEKGTETEPMCLSSVSSQTVEISTEKGVQFAERTKSHSDKYSLNHENQQPQQSPYHHHHYHHHLDIKSRLSPTSTQNQANTKKDLNSSQQLTRSPSTSQQSLFSYKTILTPMTKPMFKNVDYSECEYLKEMDSKTSTSSLSRSNYKNTTNDNRSNMKSRYSSCDDINFDRSMKFNNHADYAQDETPSNKKFYMTSSYSTSKIYDIINNQVKGINKGKNLFSMEKLNLKGYTDKSCGKGTGDDSENCNLSSPDLGIGDSDQDMNSTLRAYISLGHYQLLRGNLNQLSSYLNCLDNLYRDCFLLQSINLSEYMAAMKPNLANLNQIFNSSRNICKNFTIEDENSISLQLEKVKAKKESMEKAITRQLRKTDKLLRKAKLNLKES</sequence>
<evidence type="ECO:0000313" key="3">
    <source>
        <dbReference type="EnsemblMetazoa" id="tetur07g04940.1"/>
    </source>
</evidence>
<keyword evidence="4" id="KW-1185">Reference proteome</keyword>
<accession>T1K9H4</accession>
<feature type="compositionally biased region" description="Basic and acidic residues" evidence="2">
    <location>
        <begin position="530"/>
        <end position="540"/>
    </location>
</feature>
<dbReference type="HOGENOM" id="CLU_2375495_0_0_1"/>
<feature type="region of interest" description="Disordered" evidence="2">
    <location>
        <begin position="566"/>
        <end position="634"/>
    </location>
</feature>
<evidence type="ECO:0000256" key="1">
    <source>
        <dbReference type="SAM" id="Coils"/>
    </source>
</evidence>
<feature type="coiled-coil region" evidence="1">
    <location>
        <begin position="176"/>
        <end position="264"/>
    </location>
</feature>
<reference evidence="4" key="1">
    <citation type="submission" date="2011-08" db="EMBL/GenBank/DDBJ databases">
        <authorList>
            <person name="Rombauts S."/>
        </authorList>
    </citation>
    <scope>NUCLEOTIDE SEQUENCE</scope>
    <source>
        <strain evidence="4">London</strain>
    </source>
</reference>
<dbReference type="EnsemblMetazoa" id="tetur07g04940.1">
    <property type="protein sequence ID" value="tetur07g04940.1"/>
    <property type="gene ID" value="tetur07g04940"/>
</dbReference>
<feature type="compositionally biased region" description="Polar residues" evidence="2">
    <location>
        <begin position="604"/>
        <end position="634"/>
    </location>
</feature>
<feature type="compositionally biased region" description="Polar residues" evidence="2">
    <location>
        <begin position="508"/>
        <end position="529"/>
    </location>
</feature>
<reference evidence="3" key="2">
    <citation type="submission" date="2015-06" db="UniProtKB">
        <authorList>
            <consortium name="EnsemblMetazoa"/>
        </authorList>
    </citation>
    <scope>IDENTIFICATION</scope>
</reference>